<evidence type="ECO:0000256" key="6">
    <source>
        <dbReference type="ARBA" id="ARBA00022842"/>
    </source>
</evidence>
<evidence type="ECO:0000313" key="10">
    <source>
        <dbReference type="EMBL" id="KAH7546471.1"/>
    </source>
</evidence>
<dbReference type="Gene3D" id="3.40.190.80">
    <property type="match status" value="1"/>
</dbReference>
<evidence type="ECO:0000256" key="3">
    <source>
        <dbReference type="ARBA" id="ARBA00012633"/>
    </source>
</evidence>
<feature type="binding site" evidence="9">
    <location>
        <position position="281"/>
    </location>
    <ligand>
        <name>Mg(2+)</name>
        <dbReference type="ChEBI" id="CHEBI:18420"/>
        <label>1</label>
        <note>catalytic</note>
    </ligand>
</feature>
<proteinExistence type="inferred from homology"/>
<protein>
    <recommendedName>
        <fullName evidence="3">3'(2'),5'-bisphosphate nucleotidase</fullName>
        <ecNumber evidence="3">3.1.3.7</ecNumber>
    </recommendedName>
</protein>
<dbReference type="GO" id="GO:0046872">
    <property type="term" value="F:metal ion binding"/>
    <property type="evidence" value="ECO:0007669"/>
    <property type="project" value="UniProtKB-KW"/>
</dbReference>
<evidence type="ECO:0000256" key="1">
    <source>
        <dbReference type="ARBA" id="ARBA00001946"/>
    </source>
</evidence>
<evidence type="ECO:0000256" key="2">
    <source>
        <dbReference type="ARBA" id="ARBA00009759"/>
    </source>
</evidence>
<evidence type="ECO:0000256" key="7">
    <source>
        <dbReference type="ARBA" id="ARBA00044479"/>
    </source>
</evidence>
<reference evidence="10" key="1">
    <citation type="journal article" date="2021" name="Front. Plant Sci.">
        <title>Chromosome-Scale Genome Assembly for Chinese Sour Jujube and Insights Into Its Genome Evolution and Domestication Signature.</title>
        <authorList>
            <person name="Shen L.-Y."/>
            <person name="Luo H."/>
            <person name="Wang X.-L."/>
            <person name="Wang X.-M."/>
            <person name="Qiu X.-J."/>
            <person name="Liu H."/>
            <person name="Zhou S.-S."/>
            <person name="Jia K.-H."/>
            <person name="Nie S."/>
            <person name="Bao Y.-T."/>
            <person name="Zhang R.-G."/>
            <person name="Yun Q.-Z."/>
            <person name="Chai Y.-H."/>
            <person name="Lu J.-Y."/>
            <person name="Li Y."/>
            <person name="Zhao S.-W."/>
            <person name="Mao J.-F."/>
            <person name="Jia S.-G."/>
            <person name="Mao Y.-M."/>
        </authorList>
    </citation>
    <scope>NUCLEOTIDE SEQUENCE</scope>
    <source>
        <strain evidence="10">AT0</strain>
        <tissue evidence="10">Leaf</tissue>
    </source>
</reference>
<gene>
    <name evidence="10" type="ORF">FEM48_Zijuj01G0204400</name>
</gene>
<dbReference type="AlphaFoldDB" id="A0A978W3D7"/>
<dbReference type="SUPFAM" id="SSF56655">
    <property type="entry name" value="Carbohydrate phosphatase"/>
    <property type="match status" value="1"/>
</dbReference>
<dbReference type="Pfam" id="PF00459">
    <property type="entry name" value="Inositol_P"/>
    <property type="match status" value="1"/>
</dbReference>
<dbReference type="InterPro" id="IPR000760">
    <property type="entry name" value="Inositol_monophosphatase-like"/>
</dbReference>
<dbReference type="PANTHER" id="PTHR43200:SF24">
    <property type="entry name" value="PAP-SPECIFIC PHOSPHATASE HAL2-LIKE"/>
    <property type="match status" value="1"/>
</dbReference>
<feature type="binding site" evidence="9">
    <location>
        <position position="214"/>
    </location>
    <ligand>
        <name>Mg(2+)</name>
        <dbReference type="ChEBI" id="CHEBI:18420"/>
        <label>1</label>
        <note>catalytic</note>
    </ligand>
</feature>
<keyword evidence="4 9" id="KW-0479">Metal-binding</keyword>
<evidence type="ECO:0000256" key="9">
    <source>
        <dbReference type="PIRSR" id="PIRSR600760-2"/>
    </source>
</evidence>
<comment type="catalytic activity">
    <reaction evidence="8">
        <text>3'-phosphoadenylyl sulfate + H2O = adenosine 5'-phosphosulfate + phosphate</text>
        <dbReference type="Rhea" id="RHEA:77639"/>
        <dbReference type="ChEBI" id="CHEBI:15377"/>
        <dbReference type="ChEBI" id="CHEBI:43474"/>
        <dbReference type="ChEBI" id="CHEBI:58243"/>
        <dbReference type="ChEBI" id="CHEBI:58339"/>
        <dbReference type="EC" id="3.1.3.7"/>
    </reaction>
    <physiologicalReaction direction="left-to-right" evidence="8">
        <dbReference type="Rhea" id="RHEA:77640"/>
    </physiologicalReaction>
</comment>
<evidence type="ECO:0000256" key="5">
    <source>
        <dbReference type="ARBA" id="ARBA00022801"/>
    </source>
</evidence>
<dbReference type="FunFam" id="3.40.190.80:FF:000003">
    <property type="entry name" value="PAP-specific phosphatase HAL2-like"/>
    <property type="match status" value="1"/>
</dbReference>
<dbReference type="InterPro" id="IPR006239">
    <property type="entry name" value="DPNP"/>
</dbReference>
<evidence type="ECO:0000256" key="4">
    <source>
        <dbReference type="ARBA" id="ARBA00022723"/>
    </source>
</evidence>
<accession>A0A978W3D7</accession>
<dbReference type="NCBIfam" id="TIGR01330">
    <property type="entry name" value="bisphos_HAL2"/>
    <property type="match status" value="1"/>
</dbReference>
<dbReference type="Proteomes" id="UP000813462">
    <property type="component" value="Unassembled WGS sequence"/>
</dbReference>
<comment type="caution">
    <text evidence="10">The sequence shown here is derived from an EMBL/GenBank/DDBJ whole genome shotgun (WGS) entry which is preliminary data.</text>
</comment>
<organism evidence="10 11">
    <name type="scientific">Ziziphus jujuba var. spinosa</name>
    <dbReference type="NCBI Taxonomy" id="714518"/>
    <lineage>
        <taxon>Eukaryota</taxon>
        <taxon>Viridiplantae</taxon>
        <taxon>Streptophyta</taxon>
        <taxon>Embryophyta</taxon>
        <taxon>Tracheophyta</taxon>
        <taxon>Spermatophyta</taxon>
        <taxon>Magnoliopsida</taxon>
        <taxon>eudicotyledons</taxon>
        <taxon>Gunneridae</taxon>
        <taxon>Pentapetalae</taxon>
        <taxon>rosids</taxon>
        <taxon>fabids</taxon>
        <taxon>Rosales</taxon>
        <taxon>Rhamnaceae</taxon>
        <taxon>Paliureae</taxon>
        <taxon>Ziziphus</taxon>
    </lineage>
</organism>
<dbReference type="PANTHER" id="PTHR43200">
    <property type="entry name" value="PHOSPHATASE"/>
    <property type="match status" value="1"/>
</dbReference>
<keyword evidence="5" id="KW-0378">Hydrolase</keyword>
<dbReference type="PROSITE" id="PS00629">
    <property type="entry name" value="IMP_1"/>
    <property type="match status" value="1"/>
</dbReference>
<comment type="catalytic activity">
    <reaction evidence="7">
        <text>adenosine 3',5'-bisphosphate + H2O = AMP + phosphate</text>
        <dbReference type="Rhea" id="RHEA:10040"/>
        <dbReference type="ChEBI" id="CHEBI:15377"/>
        <dbReference type="ChEBI" id="CHEBI:43474"/>
        <dbReference type="ChEBI" id="CHEBI:58343"/>
        <dbReference type="ChEBI" id="CHEBI:456215"/>
        <dbReference type="EC" id="3.1.3.7"/>
    </reaction>
    <physiologicalReaction direction="left-to-right" evidence="7">
        <dbReference type="Rhea" id="RHEA:10041"/>
    </physiologicalReaction>
</comment>
<feature type="binding site" evidence="9">
    <location>
        <position position="455"/>
    </location>
    <ligand>
        <name>Mg(2+)</name>
        <dbReference type="ChEBI" id="CHEBI:18420"/>
        <label>1</label>
        <note>catalytic</note>
    </ligand>
</feature>
<dbReference type="GO" id="GO:0046854">
    <property type="term" value="P:phosphatidylinositol phosphate biosynthetic process"/>
    <property type="evidence" value="ECO:0007669"/>
    <property type="project" value="InterPro"/>
</dbReference>
<dbReference type="EC" id="3.1.3.7" evidence="3"/>
<name>A0A978W3D7_ZIZJJ</name>
<evidence type="ECO:0000313" key="11">
    <source>
        <dbReference type="Proteomes" id="UP000813462"/>
    </source>
</evidence>
<dbReference type="EMBL" id="JAEACU010000001">
    <property type="protein sequence ID" value="KAH7546471.1"/>
    <property type="molecule type" value="Genomic_DNA"/>
</dbReference>
<dbReference type="PROSITE" id="PS00630">
    <property type="entry name" value="IMP_2"/>
    <property type="match status" value="1"/>
</dbReference>
<dbReference type="InterPro" id="IPR051090">
    <property type="entry name" value="Inositol_monoP_superfamily"/>
</dbReference>
<keyword evidence="6 9" id="KW-0460">Magnesium</keyword>
<dbReference type="InterPro" id="IPR020583">
    <property type="entry name" value="Inositol_monoP_metal-BS"/>
</dbReference>
<comment type="cofactor">
    <cofactor evidence="1 9">
        <name>Mg(2+)</name>
        <dbReference type="ChEBI" id="CHEBI:18420"/>
    </cofactor>
</comment>
<evidence type="ECO:0000256" key="8">
    <source>
        <dbReference type="ARBA" id="ARBA00044484"/>
    </source>
</evidence>
<dbReference type="GO" id="GO:0000103">
    <property type="term" value="P:sulfate assimilation"/>
    <property type="evidence" value="ECO:0007669"/>
    <property type="project" value="TreeGrafter"/>
</dbReference>
<sequence length="518" mass="57375">MPLPSISTNNTITSPLFTSKFFLTIYKNVGNFFFFTDPDLGISKVVPFFGFYCFSRFGYSSKLLNFSIMEGGRYSKELDVAVRVVHLACSLCQKVQEGLATTNSDQVKSKDDDSPVTIAESDSFLLWFIFFNGSKQDKAVKLGLEFKEKNAWFLLQSEYKEEVDYEQIGLLKQLFKFLLKRGTELENFDWSVQATVSWMLSEFFGVENVSIIAEEDINSLSRADSAGLLAAVVNTVNECLAEATKYGLRSPPKALGATQILEVISRCNSSGGPTGRHWVLDPVDGTLGFVRGDQYAVALALIEDGKVVIGVLGCPNYPAKKEWLNYHYQQHQIMSNLSQPTLNIWGRGCVMYAMKGSGKAWMQPLIHGENKLEWPNSATLVRVSSIDDPAQATRCEPVEKANSNHSYTEGLAHSVGLRKQPLRVYSMVKYAAIARGDAEIFMKFASSEYKEKIWDHAAGVIIVEEAGGMVTDAGGRPLDFSKGVYLEGLDRGIIACSGATLHEKIINAVYASWDSSNL</sequence>
<dbReference type="CDD" id="cd01517">
    <property type="entry name" value="PAP_phosphatase"/>
    <property type="match status" value="1"/>
</dbReference>
<feature type="binding site" evidence="9">
    <location>
        <position position="284"/>
    </location>
    <ligand>
        <name>Mg(2+)</name>
        <dbReference type="ChEBI" id="CHEBI:18420"/>
        <label>1</label>
        <note>catalytic</note>
    </ligand>
</feature>
<comment type="similarity">
    <text evidence="2">Belongs to the inositol monophosphatase superfamily.</text>
</comment>
<dbReference type="GO" id="GO:0008441">
    <property type="term" value="F:3'(2'),5'-bisphosphate nucleotidase activity"/>
    <property type="evidence" value="ECO:0007669"/>
    <property type="project" value="UniProtKB-EC"/>
</dbReference>
<dbReference type="Gene3D" id="3.30.540.10">
    <property type="entry name" value="Fructose-1,6-Bisphosphatase, subunit A, domain 1"/>
    <property type="match status" value="1"/>
</dbReference>
<dbReference type="InterPro" id="IPR020550">
    <property type="entry name" value="Inositol_monophosphatase_CS"/>
</dbReference>